<reference evidence="7 8" key="1">
    <citation type="journal article" date="2020" name="bioRxiv">
        <title>Sequence and annotation of 42 cannabis genomes reveals extensive copy number variation in cannabinoid synthesis and pathogen resistance genes.</title>
        <authorList>
            <person name="Mckernan K.J."/>
            <person name="Helbert Y."/>
            <person name="Kane L.T."/>
            <person name="Ebling H."/>
            <person name="Zhang L."/>
            <person name="Liu B."/>
            <person name="Eaton Z."/>
            <person name="Mclaughlin S."/>
            <person name="Kingan S."/>
            <person name="Baybayan P."/>
            <person name="Concepcion G."/>
            <person name="Jordan M."/>
            <person name="Riva A."/>
            <person name="Barbazuk W."/>
            <person name="Harkins T."/>
        </authorList>
    </citation>
    <scope>NUCLEOTIDE SEQUENCE [LARGE SCALE GENOMIC DNA]</scope>
    <source>
        <strain evidence="8">cv. Jamaican Lion 4</strain>
        <tissue evidence="7">Leaf</tissue>
    </source>
</reference>
<dbReference type="AlphaFoldDB" id="A0A7J6HLZ2"/>
<protein>
    <submittedName>
        <fullName evidence="7">Uncharacterized protein</fullName>
    </submittedName>
</protein>
<dbReference type="PANTHER" id="PTHR31042:SF111">
    <property type="entry name" value="CORE-2_I-BRANCHING BETA-1,6-N-ACETYLGLUCOSAMINYLTRANSFERASE FAMILY PROTEIN"/>
    <property type="match status" value="1"/>
</dbReference>
<keyword evidence="5" id="KW-0325">Glycoprotein</keyword>
<keyword evidence="6" id="KW-1133">Transmembrane helix</keyword>
<gene>
    <name evidence="7" type="ORF">F8388_019830</name>
</gene>
<evidence type="ECO:0000256" key="5">
    <source>
        <dbReference type="ARBA" id="ARBA00023180"/>
    </source>
</evidence>
<evidence type="ECO:0000256" key="1">
    <source>
        <dbReference type="ARBA" id="ARBA00004606"/>
    </source>
</evidence>
<dbReference type="PANTHER" id="PTHR31042">
    <property type="entry name" value="CORE-2/I-BRANCHING BETA-1,6-N-ACETYLGLUCOSAMINYLTRANSFERASE FAMILY PROTEIN-RELATED"/>
    <property type="match status" value="1"/>
</dbReference>
<dbReference type="InterPro" id="IPR044174">
    <property type="entry name" value="BC10-like"/>
</dbReference>
<name>A0A7J6HLZ2_CANSA</name>
<comment type="subcellular location">
    <subcellularLocation>
        <location evidence="1">Membrane</location>
        <topology evidence="1">Single-pass type II membrane protein</topology>
    </subcellularLocation>
</comment>
<feature type="transmembrane region" description="Helical" evidence="6">
    <location>
        <begin position="29"/>
        <end position="50"/>
    </location>
</feature>
<evidence type="ECO:0000256" key="4">
    <source>
        <dbReference type="ARBA" id="ARBA00023136"/>
    </source>
</evidence>
<dbReference type="GO" id="GO:0016020">
    <property type="term" value="C:membrane"/>
    <property type="evidence" value="ECO:0007669"/>
    <property type="project" value="UniProtKB-SubCell"/>
</dbReference>
<organism evidence="7 8">
    <name type="scientific">Cannabis sativa</name>
    <name type="common">Hemp</name>
    <name type="synonym">Marijuana</name>
    <dbReference type="NCBI Taxonomy" id="3483"/>
    <lineage>
        <taxon>Eukaryota</taxon>
        <taxon>Viridiplantae</taxon>
        <taxon>Streptophyta</taxon>
        <taxon>Embryophyta</taxon>
        <taxon>Tracheophyta</taxon>
        <taxon>Spermatophyta</taxon>
        <taxon>Magnoliopsida</taxon>
        <taxon>eudicotyledons</taxon>
        <taxon>Gunneridae</taxon>
        <taxon>Pentapetalae</taxon>
        <taxon>rosids</taxon>
        <taxon>fabids</taxon>
        <taxon>Rosales</taxon>
        <taxon>Cannabaceae</taxon>
        <taxon>Cannabis</taxon>
    </lineage>
</organism>
<evidence type="ECO:0000256" key="3">
    <source>
        <dbReference type="ARBA" id="ARBA00022679"/>
    </source>
</evidence>
<evidence type="ECO:0000313" key="7">
    <source>
        <dbReference type="EMBL" id="KAF4396284.1"/>
    </source>
</evidence>
<comment type="caution">
    <text evidence="7">The sequence shown here is derived from an EMBL/GenBank/DDBJ whole genome shotgun (WGS) entry which is preliminary data.</text>
</comment>
<dbReference type="Pfam" id="PF02485">
    <property type="entry name" value="Branch"/>
    <property type="match status" value="1"/>
</dbReference>
<accession>A0A7J6HLZ2</accession>
<keyword evidence="6" id="KW-0812">Transmembrane</keyword>
<keyword evidence="4 6" id="KW-0472">Membrane</keyword>
<dbReference type="Proteomes" id="UP000525078">
    <property type="component" value="Unassembled WGS sequence"/>
</dbReference>
<dbReference type="GO" id="GO:0016757">
    <property type="term" value="F:glycosyltransferase activity"/>
    <property type="evidence" value="ECO:0007669"/>
    <property type="project" value="UniProtKB-KW"/>
</dbReference>
<dbReference type="OrthoDB" id="191334at2759"/>
<dbReference type="InterPro" id="IPR003406">
    <property type="entry name" value="Glyco_trans_14"/>
</dbReference>
<keyword evidence="3" id="KW-0808">Transferase</keyword>
<evidence type="ECO:0000256" key="2">
    <source>
        <dbReference type="ARBA" id="ARBA00022676"/>
    </source>
</evidence>
<proteinExistence type="predicted"/>
<evidence type="ECO:0000313" key="8">
    <source>
        <dbReference type="Proteomes" id="UP000525078"/>
    </source>
</evidence>
<sequence>MVSTKEKYQYSIALHIKLLALKIISLRKVISSFVIFTLILFTGTMLLYNLQSYLHLNIISPPLAIPTFDDKDEALLMNQTTRTDLHDVRHNMDDKELLWRASILPNISQYPLKITPKVAFMFLTRGDLELAPLWDRFFKGHEGFYSVYVHSSTPSFNKTMPTKSAFYNRWIPSKEVEWGGASMVDAERRLLANALLDFSNKRFILLSESCIPLYNFSIVYNYVMGTTKAFLEVFDSDTTVGRGRYNIKMSPLITLQQWRKGSQWFAIDRTLAMEVVSDQKYFDLFVRFCRGRCITDEHYLPTFVNIKFGEIALNRSLTWVGWKASGLIQPHPRMFVREDVNIELLEWLRHGTKCENNWMRTNICHLFARKFAPNTLDRLLSTAPTLMEFN</sequence>
<keyword evidence="2" id="KW-0328">Glycosyltransferase</keyword>
<dbReference type="EMBL" id="JAATIP010000003">
    <property type="protein sequence ID" value="KAF4396284.1"/>
    <property type="molecule type" value="Genomic_DNA"/>
</dbReference>
<evidence type="ECO:0000256" key="6">
    <source>
        <dbReference type="SAM" id="Phobius"/>
    </source>
</evidence>